<dbReference type="RefSeq" id="XP_022498083.1">
    <property type="nucleotide sequence ID" value="XM_022645993.1"/>
</dbReference>
<gene>
    <name evidence="2" type="ORF">AYO20_07708</name>
</gene>
<dbReference type="PANTHER" id="PTHR42921">
    <property type="entry name" value="ACETOACETYL-COA SYNTHETASE"/>
    <property type="match status" value="1"/>
</dbReference>
<feature type="domain" description="AMP-dependent synthetase/ligase" evidence="1">
    <location>
        <begin position="123"/>
        <end position="484"/>
    </location>
</feature>
<dbReference type="GO" id="GO:0030729">
    <property type="term" value="F:acetoacetate-CoA ligase activity"/>
    <property type="evidence" value="ECO:0007669"/>
    <property type="project" value="InterPro"/>
</dbReference>
<protein>
    <submittedName>
        <fullName evidence="2">Acetoacetate-CoA ligase</fullName>
    </submittedName>
</protein>
<evidence type="ECO:0000313" key="2">
    <source>
        <dbReference type="EMBL" id="OAL32917.1"/>
    </source>
</evidence>
<sequence>MASSKIETPEVVWRPDNPETTELAKYRHHVNDKFKTKFRNTRELQHWSTTEPHDFWIDLYTYLDLVPALPRGTRKAYEDTSSMSSIPRFFPDLRLNYSENIFCADRQSNDMALIEVREDHFVHQNAAARYVTWQTFREDVRKTVSALKRSGVVAGDRVGAIVATSGCAVTLFYAAAAMGAIFTSISPEIGVEGCVSRLDQVTPKILFVDSHVLYKGKVLSTAEKLKTIVSRLKERPAVYVVPIADSQPDWPSIDHFWSKASPADELRFERVPFNHPLMICYSSGTTGAPKCIVHQHGLILQHKKISVVHNNLSYRDVILQYSSTSWVVFYTMCSHLSAGGTLLVYNGSPLYPDAKQLFRICEKYRVTYLGVSPRLLLEVELSNTIPKLEFDLSSLKTVYCTGAPLSGEQYRWFYRSMPPTVQICNVAGGTETATSVLALDTCAPVYVGEIQIAALGMDVDILDPDTGESKAASGEAGEMVIRKPFPSMPCFFWGDVGGKIYRAAYFERFPHIDCWAVHDWLSQNPQTGGYVMHGRSDGVLNPSGIRFGSGEIYAIIEAPPLTNYISNSLCVGRRRRNDPDEQVFLFLVMKPGILLDEALRTQIRTAIREGLSPRHVPKFVLAAPDIPVTVNGKKVETAVKKILNGEKVVPSSTVQNPGSLSWFEKFRFVESEPSSAKL</sequence>
<evidence type="ECO:0000259" key="1">
    <source>
        <dbReference type="Pfam" id="PF00501"/>
    </source>
</evidence>
<dbReference type="Gene3D" id="3.40.50.12780">
    <property type="entry name" value="N-terminal domain of ligase-like"/>
    <property type="match status" value="1"/>
</dbReference>
<comment type="caution">
    <text evidence="2">The sequence shown here is derived from an EMBL/GenBank/DDBJ whole genome shotgun (WGS) entry which is preliminary data.</text>
</comment>
<dbReference type="AlphaFoldDB" id="A0A178CTZ0"/>
<dbReference type="InterPro" id="IPR042099">
    <property type="entry name" value="ANL_N_sf"/>
</dbReference>
<dbReference type="GO" id="GO:0006629">
    <property type="term" value="P:lipid metabolic process"/>
    <property type="evidence" value="ECO:0007669"/>
    <property type="project" value="InterPro"/>
</dbReference>
<dbReference type="InterPro" id="IPR020845">
    <property type="entry name" value="AMP-binding_CS"/>
</dbReference>
<dbReference type="GeneID" id="34591119"/>
<evidence type="ECO:0000313" key="3">
    <source>
        <dbReference type="Proteomes" id="UP000185904"/>
    </source>
</evidence>
<dbReference type="InterPro" id="IPR005914">
    <property type="entry name" value="Acac_CoA_synth"/>
</dbReference>
<dbReference type="EMBL" id="LVCJ01000055">
    <property type="protein sequence ID" value="OAL32917.1"/>
    <property type="molecule type" value="Genomic_DNA"/>
</dbReference>
<dbReference type="Pfam" id="PF00501">
    <property type="entry name" value="AMP-binding"/>
    <property type="match status" value="1"/>
</dbReference>
<name>A0A178CTZ0_9EURO</name>
<dbReference type="OrthoDB" id="10253869at2759"/>
<dbReference type="PANTHER" id="PTHR42921:SF4">
    <property type="entry name" value="ACETOACETYL-COA SYNTHASE (AFU_ORTHOLOGUE AFUA_8G04770)"/>
    <property type="match status" value="1"/>
</dbReference>
<dbReference type="NCBIfam" id="TIGR01217">
    <property type="entry name" value="ac_ac_CoA_syn"/>
    <property type="match status" value="1"/>
</dbReference>
<dbReference type="InterPro" id="IPR000873">
    <property type="entry name" value="AMP-dep_synth/lig_dom"/>
</dbReference>
<accession>A0A178CTZ0</accession>
<keyword evidence="3" id="KW-1185">Reference proteome</keyword>
<organism evidence="2 3">
    <name type="scientific">Fonsecaea nubica</name>
    <dbReference type="NCBI Taxonomy" id="856822"/>
    <lineage>
        <taxon>Eukaryota</taxon>
        <taxon>Fungi</taxon>
        <taxon>Dikarya</taxon>
        <taxon>Ascomycota</taxon>
        <taxon>Pezizomycotina</taxon>
        <taxon>Eurotiomycetes</taxon>
        <taxon>Chaetothyriomycetidae</taxon>
        <taxon>Chaetothyriales</taxon>
        <taxon>Herpotrichiellaceae</taxon>
        <taxon>Fonsecaea</taxon>
    </lineage>
</organism>
<dbReference type="Gene3D" id="3.30.300.30">
    <property type="match status" value="1"/>
</dbReference>
<proteinExistence type="predicted"/>
<dbReference type="InterPro" id="IPR045851">
    <property type="entry name" value="AMP-bd_C_sf"/>
</dbReference>
<dbReference type="Proteomes" id="UP000185904">
    <property type="component" value="Unassembled WGS sequence"/>
</dbReference>
<keyword evidence="2" id="KW-0436">Ligase</keyword>
<dbReference type="SUPFAM" id="SSF56801">
    <property type="entry name" value="Acetyl-CoA synthetase-like"/>
    <property type="match status" value="1"/>
</dbReference>
<dbReference type="PROSITE" id="PS00455">
    <property type="entry name" value="AMP_BINDING"/>
    <property type="match status" value="1"/>
</dbReference>
<reference evidence="2 3" key="1">
    <citation type="submission" date="2016-03" db="EMBL/GenBank/DDBJ databases">
        <title>The draft genome sequence of Fonsecaea nubica causative agent of cutaneous subcutaneous infection in human host.</title>
        <authorList>
            <person name="Costa F."/>
            <person name="Sybren D.H."/>
            <person name="Raittz R.T."/>
            <person name="Weiss V.A."/>
            <person name="Leao A.C."/>
            <person name="Gomes R."/>
            <person name="De Souza E.M."/>
            <person name="Pedrosa F.O."/>
            <person name="Steffens M.B."/>
            <person name="Bombassaro A."/>
            <person name="Tadra-Sfeir M.Z."/>
            <person name="Moreno L.F."/>
            <person name="Najafzadeh M.J."/>
            <person name="Felipe M.S."/>
            <person name="Teixeira M."/>
            <person name="Sun J."/>
            <person name="Xi L."/>
            <person name="Castro M.A."/>
            <person name="Vicente V.A."/>
        </authorList>
    </citation>
    <scope>NUCLEOTIDE SEQUENCE [LARGE SCALE GENOMIC DNA]</scope>
    <source>
        <strain evidence="2 3">CBS 269.64</strain>
    </source>
</reference>